<dbReference type="EMBL" id="JAFFGZ010000001">
    <property type="protein sequence ID" value="KAK4647857.1"/>
    <property type="molecule type" value="Genomic_DNA"/>
</dbReference>
<evidence type="ECO:0008006" key="4">
    <source>
        <dbReference type="Google" id="ProtNLM"/>
    </source>
</evidence>
<protein>
    <recommendedName>
        <fullName evidence="4">Infection structure specific protein</fullName>
    </recommendedName>
</protein>
<evidence type="ECO:0000313" key="3">
    <source>
        <dbReference type="Proteomes" id="UP001322138"/>
    </source>
</evidence>
<feature type="compositionally biased region" description="Low complexity" evidence="1">
    <location>
        <begin position="260"/>
        <end position="271"/>
    </location>
</feature>
<proteinExistence type="predicted"/>
<accession>A0ABR0FXZ3</accession>
<organism evidence="2 3">
    <name type="scientific">Podospora bellae-mahoneyi</name>
    <dbReference type="NCBI Taxonomy" id="2093777"/>
    <lineage>
        <taxon>Eukaryota</taxon>
        <taxon>Fungi</taxon>
        <taxon>Dikarya</taxon>
        <taxon>Ascomycota</taxon>
        <taxon>Pezizomycotina</taxon>
        <taxon>Sordariomycetes</taxon>
        <taxon>Sordariomycetidae</taxon>
        <taxon>Sordariales</taxon>
        <taxon>Podosporaceae</taxon>
        <taxon>Podospora</taxon>
    </lineage>
</organism>
<evidence type="ECO:0000256" key="1">
    <source>
        <dbReference type="SAM" id="MobiDB-lite"/>
    </source>
</evidence>
<dbReference type="GeneID" id="87893244"/>
<name>A0ABR0FXZ3_9PEZI</name>
<comment type="caution">
    <text evidence="2">The sequence shown here is derived from an EMBL/GenBank/DDBJ whole genome shotgun (WGS) entry which is preliminary data.</text>
</comment>
<gene>
    <name evidence="2" type="ORF">QC761_105090</name>
</gene>
<reference evidence="2 3" key="1">
    <citation type="journal article" date="2023" name="bioRxiv">
        <title>High-quality genome assemblies of four members of thePodospora anserinaspecies complex.</title>
        <authorList>
            <person name="Ament-Velasquez S.L."/>
            <person name="Vogan A.A."/>
            <person name="Wallerman O."/>
            <person name="Hartmann F."/>
            <person name="Gautier V."/>
            <person name="Silar P."/>
            <person name="Giraud T."/>
            <person name="Johannesson H."/>
        </authorList>
    </citation>
    <scope>NUCLEOTIDE SEQUENCE [LARGE SCALE GENOMIC DNA]</scope>
    <source>
        <strain evidence="2 3">CBS 112042</strain>
    </source>
</reference>
<feature type="region of interest" description="Disordered" evidence="1">
    <location>
        <begin position="233"/>
        <end position="271"/>
    </location>
</feature>
<sequence>MHRLRLSLHHVDLISILGRHPICWTTNPTMMYRNTILTLLAGASSVTAAMDPINNAILRARQLQDSIPTSTGSVFRTRTVDACISTLTSLSSSAPTPPPEVLEYELSQQLERFKTATAPIGPLVDDVADISSVCSSAFDEDRTRTATTYYPPATVIGSEEYDRYRTSALSWYSSLRPVVSEAAQTCSLKWPREVGLLWLAFIDNEEDCSKAYSLVLGITTTEPATEIITRTRTVPTETEASTTGTGIPAEETETEEPAEETGTSTSASTAGAARETGYMVAVVAAAAGVAGVMGAM</sequence>
<dbReference type="Proteomes" id="UP001322138">
    <property type="component" value="Unassembled WGS sequence"/>
</dbReference>
<feature type="compositionally biased region" description="Acidic residues" evidence="1">
    <location>
        <begin position="250"/>
        <end position="259"/>
    </location>
</feature>
<keyword evidence="3" id="KW-1185">Reference proteome</keyword>
<dbReference type="RefSeq" id="XP_062736833.1">
    <property type="nucleotide sequence ID" value="XM_062873762.1"/>
</dbReference>
<evidence type="ECO:0000313" key="2">
    <source>
        <dbReference type="EMBL" id="KAK4647857.1"/>
    </source>
</evidence>